<comment type="caution">
    <text evidence="5">The sequence shown here is derived from an EMBL/GenBank/DDBJ whole genome shotgun (WGS) entry which is preliminary data.</text>
</comment>
<dbReference type="EMBL" id="BMGG01000005">
    <property type="protein sequence ID" value="GGC68279.1"/>
    <property type="molecule type" value="Genomic_DNA"/>
</dbReference>
<dbReference type="InterPro" id="IPR018060">
    <property type="entry name" value="HTH_AraC"/>
</dbReference>
<dbReference type="GO" id="GO:0003700">
    <property type="term" value="F:DNA-binding transcription factor activity"/>
    <property type="evidence" value="ECO:0007669"/>
    <property type="project" value="InterPro"/>
</dbReference>
<dbReference type="AlphaFoldDB" id="A0A916UDE8"/>
<keyword evidence="3" id="KW-0804">Transcription</keyword>
<dbReference type="RefSeq" id="WP_188609864.1">
    <property type="nucleotide sequence ID" value="NZ_BMGG01000005.1"/>
</dbReference>
<accession>A0A916UDE8</accession>
<dbReference type="Proteomes" id="UP000637002">
    <property type="component" value="Unassembled WGS sequence"/>
</dbReference>
<protein>
    <submittedName>
        <fullName evidence="5">Transcriptional regulator</fullName>
    </submittedName>
</protein>
<name>A0A916UDE8_9HYPH</name>
<evidence type="ECO:0000256" key="1">
    <source>
        <dbReference type="ARBA" id="ARBA00023015"/>
    </source>
</evidence>
<evidence type="ECO:0000259" key="4">
    <source>
        <dbReference type="PROSITE" id="PS01124"/>
    </source>
</evidence>
<dbReference type="GO" id="GO:0043565">
    <property type="term" value="F:sequence-specific DNA binding"/>
    <property type="evidence" value="ECO:0007669"/>
    <property type="project" value="InterPro"/>
</dbReference>
<organism evidence="5 6">
    <name type="scientific">Chelatococcus reniformis</name>
    <dbReference type="NCBI Taxonomy" id="1494448"/>
    <lineage>
        <taxon>Bacteria</taxon>
        <taxon>Pseudomonadati</taxon>
        <taxon>Pseudomonadota</taxon>
        <taxon>Alphaproteobacteria</taxon>
        <taxon>Hyphomicrobiales</taxon>
        <taxon>Chelatococcaceae</taxon>
        <taxon>Chelatococcus</taxon>
    </lineage>
</organism>
<dbReference type="Pfam" id="PF12833">
    <property type="entry name" value="HTH_18"/>
    <property type="match status" value="1"/>
</dbReference>
<reference evidence="5" key="2">
    <citation type="submission" date="2020-09" db="EMBL/GenBank/DDBJ databases">
        <authorList>
            <person name="Sun Q."/>
            <person name="Zhou Y."/>
        </authorList>
    </citation>
    <scope>NUCLEOTIDE SEQUENCE</scope>
    <source>
        <strain evidence="5">CGMCC 1.12919</strain>
    </source>
</reference>
<keyword evidence="2" id="KW-0238">DNA-binding</keyword>
<reference evidence="5" key="1">
    <citation type="journal article" date="2014" name="Int. J. Syst. Evol. Microbiol.">
        <title>Complete genome sequence of Corynebacterium casei LMG S-19264T (=DSM 44701T), isolated from a smear-ripened cheese.</title>
        <authorList>
            <consortium name="US DOE Joint Genome Institute (JGI-PGF)"/>
            <person name="Walter F."/>
            <person name="Albersmeier A."/>
            <person name="Kalinowski J."/>
            <person name="Ruckert C."/>
        </authorList>
    </citation>
    <scope>NUCLEOTIDE SEQUENCE</scope>
    <source>
        <strain evidence="5">CGMCC 1.12919</strain>
    </source>
</reference>
<evidence type="ECO:0000256" key="2">
    <source>
        <dbReference type="ARBA" id="ARBA00023125"/>
    </source>
</evidence>
<keyword evidence="1" id="KW-0805">Transcription regulation</keyword>
<dbReference type="InterPro" id="IPR020449">
    <property type="entry name" value="Tscrpt_reg_AraC-type_HTH"/>
</dbReference>
<dbReference type="InterPro" id="IPR050204">
    <property type="entry name" value="AraC_XylS_family_regulators"/>
</dbReference>
<dbReference type="PANTHER" id="PTHR46796">
    <property type="entry name" value="HTH-TYPE TRANSCRIPTIONAL ACTIVATOR RHAS-RELATED"/>
    <property type="match status" value="1"/>
</dbReference>
<sequence>MEPSTVSSAHFSTGQFDAWRESIAVVFDVEPPVQGGALPFDANVEAFQLADMVVTDARLGEQRYVRSPARSRSDGMDHFVFNLYRTGGWRAQTAQGEFKGRAGQVSVLDLARDLISDEPTSDLVSLFVPRFLVEDSLPNLSGLHGRAPTGPHAALLADYIDLLARRLPTLPSGHEQALSRATCDMLAACLQPSLVGLEAARPGLELVLLRRAKRFINAHLASAELNSDGVCQAVGVSRRTLYRLFEEEGGVQHYIQSSRLARIRLILVDPNDTRRISEIAGAFGFSRSDHFARAFKHQFGLSPSEARGPPHRDGGEPGKAFPFRSFGAQDFENWIRALPV</sequence>
<proteinExistence type="predicted"/>
<evidence type="ECO:0000313" key="5">
    <source>
        <dbReference type="EMBL" id="GGC68279.1"/>
    </source>
</evidence>
<dbReference type="SMART" id="SM00342">
    <property type="entry name" value="HTH_ARAC"/>
    <property type="match status" value="1"/>
</dbReference>
<dbReference type="PANTHER" id="PTHR46796:SF6">
    <property type="entry name" value="ARAC SUBFAMILY"/>
    <property type="match status" value="1"/>
</dbReference>
<dbReference type="Gene3D" id="1.10.10.60">
    <property type="entry name" value="Homeodomain-like"/>
    <property type="match status" value="1"/>
</dbReference>
<evidence type="ECO:0000256" key="3">
    <source>
        <dbReference type="ARBA" id="ARBA00023163"/>
    </source>
</evidence>
<gene>
    <name evidence="5" type="ORF">GCM10010994_28570</name>
</gene>
<keyword evidence="6" id="KW-1185">Reference proteome</keyword>
<feature type="domain" description="HTH araC/xylS-type" evidence="4">
    <location>
        <begin position="210"/>
        <end position="309"/>
    </location>
</feature>
<dbReference type="PRINTS" id="PR00032">
    <property type="entry name" value="HTHARAC"/>
</dbReference>
<dbReference type="SUPFAM" id="SSF46689">
    <property type="entry name" value="Homeodomain-like"/>
    <property type="match status" value="1"/>
</dbReference>
<evidence type="ECO:0000313" key="6">
    <source>
        <dbReference type="Proteomes" id="UP000637002"/>
    </source>
</evidence>
<dbReference type="PROSITE" id="PS01124">
    <property type="entry name" value="HTH_ARAC_FAMILY_2"/>
    <property type="match status" value="1"/>
</dbReference>
<dbReference type="InterPro" id="IPR009057">
    <property type="entry name" value="Homeodomain-like_sf"/>
</dbReference>